<dbReference type="InterPro" id="IPR032801">
    <property type="entry name" value="PXL2A/B/C"/>
</dbReference>
<dbReference type="Pfam" id="PF13911">
    <property type="entry name" value="AhpC-TSA_2"/>
    <property type="match status" value="1"/>
</dbReference>
<evidence type="ECO:0000256" key="1">
    <source>
        <dbReference type="SAM" id="MobiDB-lite"/>
    </source>
</evidence>
<sequence>MGTDIGQDVPIQPVRTNSRRQRDRRNSKAFSFSSISFIKSKVDIVEHARTRRKSSLFDAPLPPLPFDEHALPTPQQISEAANLSVIGHDGVSVRFGKLFEGQHTIVLFIRHFWCPSCQDYIRAVASETDVDDLAYAGIRIVVVGIGSPTLIKPYNQVVGSRFALYTDPSLTLHRTLGMTLKSTNPGPDAEKGEYAKQRVASGVRRLVVNALARLTPVFNKAGDVGQLGGEFVLGPGLTCSFAHRMTTTRSHLPIRTIISATGVDPDRLQPERQSWSSAHDEDAWMEKRRQSWVRIRERKRTRQAGDTRGCEVKSRFQGSTGSASAREHFTIQEEGDLDEFVAWAGQEGFSVTQG</sequence>
<dbReference type="Gene3D" id="3.40.30.10">
    <property type="entry name" value="Glutaredoxin"/>
    <property type="match status" value="1"/>
</dbReference>
<dbReference type="PANTHER" id="PTHR28630:SF3">
    <property type="entry name" value="PEROXIREDOXIN-LIKE 2C"/>
    <property type="match status" value="1"/>
</dbReference>
<dbReference type="InterPro" id="IPR036249">
    <property type="entry name" value="Thioredoxin-like_sf"/>
</dbReference>
<dbReference type="Proteomes" id="UP000294933">
    <property type="component" value="Unassembled WGS sequence"/>
</dbReference>
<dbReference type="AlphaFoldDB" id="A0A4Y7QCV2"/>
<organism evidence="2 3">
    <name type="scientific">Rickenella mellea</name>
    <dbReference type="NCBI Taxonomy" id="50990"/>
    <lineage>
        <taxon>Eukaryota</taxon>
        <taxon>Fungi</taxon>
        <taxon>Dikarya</taxon>
        <taxon>Basidiomycota</taxon>
        <taxon>Agaricomycotina</taxon>
        <taxon>Agaricomycetes</taxon>
        <taxon>Hymenochaetales</taxon>
        <taxon>Rickenellaceae</taxon>
        <taxon>Rickenella</taxon>
    </lineage>
</organism>
<feature type="compositionally biased region" description="Basic residues" evidence="1">
    <location>
        <begin position="17"/>
        <end position="26"/>
    </location>
</feature>
<dbReference type="CDD" id="cd02970">
    <property type="entry name" value="PRX_like2"/>
    <property type="match status" value="1"/>
</dbReference>
<feature type="region of interest" description="Disordered" evidence="1">
    <location>
        <begin position="299"/>
        <end position="324"/>
    </location>
</feature>
<dbReference type="SUPFAM" id="SSF52833">
    <property type="entry name" value="Thioredoxin-like"/>
    <property type="match status" value="1"/>
</dbReference>
<proteinExistence type="predicted"/>
<reference evidence="2 3" key="1">
    <citation type="submission" date="2018-06" db="EMBL/GenBank/DDBJ databases">
        <title>A transcriptomic atlas of mushroom development highlights an independent origin of complex multicellularity.</title>
        <authorList>
            <consortium name="DOE Joint Genome Institute"/>
            <person name="Krizsan K."/>
            <person name="Almasi E."/>
            <person name="Merenyi Z."/>
            <person name="Sahu N."/>
            <person name="Viragh M."/>
            <person name="Koszo T."/>
            <person name="Mondo S."/>
            <person name="Kiss B."/>
            <person name="Balint B."/>
            <person name="Kues U."/>
            <person name="Barry K."/>
            <person name="Hegedus J.C."/>
            <person name="Henrissat B."/>
            <person name="Johnson J."/>
            <person name="Lipzen A."/>
            <person name="Ohm R."/>
            <person name="Nagy I."/>
            <person name="Pangilinan J."/>
            <person name="Yan J."/>
            <person name="Xiong Y."/>
            <person name="Grigoriev I.V."/>
            <person name="Hibbett D.S."/>
            <person name="Nagy L.G."/>
        </authorList>
    </citation>
    <scope>NUCLEOTIDE SEQUENCE [LARGE SCALE GENOMIC DNA]</scope>
    <source>
        <strain evidence="2 3">SZMC22713</strain>
    </source>
</reference>
<dbReference type="STRING" id="50990.A0A4Y7QCV2"/>
<feature type="compositionally biased region" description="Basic and acidic residues" evidence="1">
    <location>
        <begin position="303"/>
        <end position="314"/>
    </location>
</feature>
<dbReference type="EMBL" id="ML170163">
    <property type="protein sequence ID" value="TDL25517.1"/>
    <property type="molecule type" value="Genomic_DNA"/>
</dbReference>
<name>A0A4Y7QCV2_9AGAM</name>
<evidence type="ECO:0000313" key="3">
    <source>
        <dbReference type="Proteomes" id="UP000294933"/>
    </source>
</evidence>
<feature type="region of interest" description="Disordered" evidence="1">
    <location>
        <begin position="1"/>
        <end position="26"/>
    </location>
</feature>
<gene>
    <name evidence="2" type="ORF">BD410DRAFT_717217</name>
</gene>
<evidence type="ECO:0008006" key="4">
    <source>
        <dbReference type="Google" id="ProtNLM"/>
    </source>
</evidence>
<protein>
    <recommendedName>
        <fullName evidence="4">AhpC-TSA-domain-containing protein</fullName>
    </recommendedName>
</protein>
<dbReference type="OrthoDB" id="40334at2759"/>
<dbReference type="PANTHER" id="PTHR28630">
    <property type="match status" value="1"/>
</dbReference>
<accession>A0A4Y7QCV2</accession>
<evidence type="ECO:0000313" key="2">
    <source>
        <dbReference type="EMBL" id="TDL25517.1"/>
    </source>
</evidence>
<keyword evidence="3" id="KW-1185">Reference proteome</keyword>
<dbReference type="VEuPathDB" id="FungiDB:BD410DRAFT_717217"/>